<dbReference type="Proteomes" id="UP000216797">
    <property type="component" value="Unassembled WGS sequence"/>
</dbReference>
<evidence type="ECO:0000256" key="3">
    <source>
        <dbReference type="ARBA" id="ARBA00022490"/>
    </source>
</evidence>
<dbReference type="PROSITE" id="PS51096">
    <property type="entry name" value="PTS_EIIA_TYPE_4"/>
    <property type="match status" value="1"/>
</dbReference>
<comment type="subcellular location">
    <subcellularLocation>
        <location evidence="1">Cytoplasm</location>
    </subcellularLocation>
</comment>
<dbReference type="GO" id="GO:0016020">
    <property type="term" value="C:membrane"/>
    <property type="evidence" value="ECO:0007669"/>
    <property type="project" value="InterPro"/>
</dbReference>
<reference evidence="9 11" key="1">
    <citation type="submission" date="2014-12" db="EMBL/GenBank/DDBJ databases">
        <title>Draft genome sequences of 29 type strains of Enterococci.</title>
        <authorList>
            <person name="Zhong Z."/>
            <person name="Sun Z."/>
            <person name="Liu W."/>
            <person name="Zhang W."/>
            <person name="Zhang H."/>
        </authorList>
    </citation>
    <scope>NUCLEOTIDE SEQUENCE [LARGE SCALE GENOMIC DNA]</scope>
    <source>
        <strain evidence="9 11">DSM 21207</strain>
    </source>
</reference>
<protein>
    <submittedName>
        <fullName evidence="10">PTS fructose transporter subunit IIA</fullName>
    </submittedName>
</protein>
<dbReference type="PANTHER" id="PTHR33799:SF1">
    <property type="entry name" value="PTS SYSTEM MANNOSE-SPECIFIC EIIAB COMPONENT-RELATED"/>
    <property type="match status" value="1"/>
</dbReference>
<evidence type="ECO:0000256" key="1">
    <source>
        <dbReference type="ARBA" id="ARBA00004496"/>
    </source>
</evidence>
<evidence type="ECO:0000313" key="11">
    <source>
        <dbReference type="Proteomes" id="UP000182835"/>
    </source>
</evidence>
<reference evidence="10 12" key="2">
    <citation type="submission" date="2015-08" db="EMBL/GenBank/DDBJ databases">
        <title>Enterococcus genome sequence.</title>
        <authorList>
            <person name="Acedo J.Z."/>
            <person name="Vederas J.C."/>
        </authorList>
    </citation>
    <scope>NUCLEOTIDE SEQUENCE [LARGE SCALE GENOMIC DNA]</scope>
    <source>
        <strain evidence="10 12">49</strain>
    </source>
</reference>
<proteinExistence type="predicted"/>
<dbReference type="Proteomes" id="UP000182835">
    <property type="component" value="Unassembled WGS sequence"/>
</dbReference>
<feature type="domain" description="PTS EIIA type-4" evidence="8">
    <location>
        <begin position="2"/>
        <end position="118"/>
    </location>
</feature>
<dbReference type="GO" id="GO:0005737">
    <property type="term" value="C:cytoplasm"/>
    <property type="evidence" value="ECO:0007669"/>
    <property type="project" value="UniProtKB-SubCell"/>
</dbReference>
<keyword evidence="3" id="KW-0963">Cytoplasm</keyword>
<gene>
    <name evidence="10" type="ORF">AKL21_12530</name>
    <name evidence="9" type="ORF">RU96_GL001971</name>
</gene>
<dbReference type="GO" id="GO:0016301">
    <property type="term" value="F:kinase activity"/>
    <property type="evidence" value="ECO:0007669"/>
    <property type="project" value="UniProtKB-KW"/>
</dbReference>
<dbReference type="Gene3D" id="3.40.50.510">
    <property type="entry name" value="Phosphotransferase system, mannose-type IIA component"/>
    <property type="match status" value="1"/>
</dbReference>
<evidence type="ECO:0000259" key="8">
    <source>
        <dbReference type="PROSITE" id="PS51096"/>
    </source>
</evidence>
<keyword evidence="4" id="KW-0762">Sugar transport</keyword>
<sequence length="134" mass="14806">MKHNLVLISHGKFCEELKNSAEMIMGQQDNIFTVSLLPSEGPEDFRKKFFDTIEGLSEYVVFADLMGGTPCNIISKEIISGKDIPLYAGMNLPMVISFINGELINAESDFVVDGKNGICDVGKVIIEDLENEDD</sequence>
<dbReference type="InterPro" id="IPR004701">
    <property type="entry name" value="PTS_EIIA_man-typ"/>
</dbReference>
<evidence type="ECO:0000256" key="7">
    <source>
        <dbReference type="ARBA" id="ARBA00022777"/>
    </source>
</evidence>
<evidence type="ECO:0000256" key="5">
    <source>
        <dbReference type="ARBA" id="ARBA00022679"/>
    </source>
</evidence>
<evidence type="ECO:0000313" key="10">
    <source>
        <dbReference type="EMBL" id="PAA99858.1"/>
    </source>
</evidence>
<keyword evidence="5" id="KW-0808">Transferase</keyword>
<dbReference type="PANTHER" id="PTHR33799">
    <property type="entry name" value="PTS PERMEASE-RELATED-RELATED"/>
    <property type="match status" value="1"/>
</dbReference>
<comment type="caution">
    <text evidence="9">The sequence shown here is derived from an EMBL/GenBank/DDBJ whole genome shotgun (WGS) entry which is preliminary data.</text>
</comment>
<keyword evidence="2" id="KW-0813">Transport</keyword>
<dbReference type="EMBL" id="JXKG01000042">
    <property type="protein sequence ID" value="OJG13677.1"/>
    <property type="molecule type" value="Genomic_DNA"/>
</dbReference>
<dbReference type="RefSeq" id="WP_010746313.1">
    <property type="nucleotide sequence ID" value="NZ_JBHLVQ010000036.1"/>
</dbReference>
<evidence type="ECO:0000313" key="12">
    <source>
        <dbReference type="Proteomes" id="UP000216797"/>
    </source>
</evidence>
<evidence type="ECO:0000256" key="2">
    <source>
        <dbReference type="ARBA" id="ARBA00022448"/>
    </source>
</evidence>
<keyword evidence="6" id="KW-0598">Phosphotransferase system</keyword>
<dbReference type="STRING" id="317010.RU96_GL001971"/>
<dbReference type="Pfam" id="PF03610">
    <property type="entry name" value="EIIA-man"/>
    <property type="match status" value="1"/>
</dbReference>
<accession>A0A1L8R1S9</accession>
<evidence type="ECO:0000313" key="9">
    <source>
        <dbReference type="EMBL" id="OJG13677.1"/>
    </source>
</evidence>
<keyword evidence="7" id="KW-0418">Kinase</keyword>
<dbReference type="AlphaFoldDB" id="A0A1L8R1S9"/>
<evidence type="ECO:0000256" key="4">
    <source>
        <dbReference type="ARBA" id="ARBA00022597"/>
    </source>
</evidence>
<dbReference type="InterPro" id="IPR036662">
    <property type="entry name" value="PTS_EIIA_man-typ_sf"/>
</dbReference>
<dbReference type="InterPro" id="IPR033887">
    <property type="entry name" value="PTS_IIA_man"/>
</dbReference>
<dbReference type="OrthoDB" id="6623712at2"/>
<organism evidence="9 11">
    <name type="scientific">Enterococcus canintestini</name>
    <dbReference type="NCBI Taxonomy" id="317010"/>
    <lineage>
        <taxon>Bacteria</taxon>
        <taxon>Bacillati</taxon>
        <taxon>Bacillota</taxon>
        <taxon>Bacilli</taxon>
        <taxon>Lactobacillales</taxon>
        <taxon>Enterococcaceae</taxon>
        <taxon>Enterococcus</taxon>
    </lineage>
</organism>
<evidence type="ECO:0000256" key="6">
    <source>
        <dbReference type="ARBA" id="ARBA00022683"/>
    </source>
</evidence>
<dbReference type="EMBL" id="LHUG01000017">
    <property type="protein sequence ID" value="PAA99858.1"/>
    <property type="molecule type" value="Genomic_DNA"/>
</dbReference>
<dbReference type="GO" id="GO:0009401">
    <property type="term" value="P:phosphoenolpyruvate-dependent sugar phosphotransferase system"/>
    <property type="evidence" value="ECO:0007669"/>
    <property type="project" value="UniProtKB-KW"/>
</dbReference>
<dbReference type="InterPro" id="IPR051471">
    <property type="entry name" value="Bacterial_PTS_sugar_comp"/>
</dbReference>
<dbReference type="CDD" id="cd00006">
    <property type="entry name" value="PTS_IIA_man"/>
    <property type="match status" value="1"/>
</dbReference>
<name>A0A1L8R1S9_9ENTE</name>
<keyword evidence="12" id="KW-1185">Reference proteome</keyword>
<dbReference type="SUPFAM" id="SSF53062">
    <property type="entry name" value="PTS system fructose IIA component-like"/>
    <property type="match status" value="1"/>
</dbReference>